<reference evidence="1 2" key="1">
    <citation type="submission" date="2014-06" db="EMBL/GenBank/DDBJ databases">
        <title>Whole Genome Sequences of Three Symbiotic Endozoicomonas Bacteria.</title>
        <authorList>
            <person name="Neave M.J."/>
            <person name="Apprill A."/>
            <person name="Voolstra C.R."/>
        </authorList>
    </citation>
    <scope>NUCLEOTIDE SEQUENCE [LARGE SCALE GENOMIC DNA]</scope>
    <source>
        <strain evidence="1 2">DSM 25634</strain>
    </source>
</reference>
<dbReference type="SUPFAM" id="SSF102400">
    <property type="entry name" value="DNA polymerase III chi subunit"/>
    <property type="match status" value="1"/>
</dbReference>
<keyword evidence="2" id="KW-1185">Reference proteome</keyword>
<evidence type="ECO:0008006" key="3">
    <source>
        <dbReference type="Google" id="ProtNLM"/>
    </source>
</evidence>
<dbReference type="Gene3D" id="3.40.50.10110">
    <property type="entry name" value="DNA polymerase III subunit chi"/>
    <property type="match status" value="1"/>
</dbReference>
<dbReference type="InterPro" id="IPR036768">
    <property type="entry name" value="PolIII_chi_sf"/>
</dbReference>
<evidence type="ECO:0000313" key="1">
    <source>
        <dbReference type="EMBL" id="KEQ12126.1"/>
    </source>
</evidence>
<dbReference type="GO" id="GO:0003887">
    <property type="term" value="F:DNA-directed DNA polymerase activity"/>
    <property type="evidence" value="ECO:0007669"/>
    <property type="project" value="InterPro"/>
</dbReference>
<dbReference type="AlphaFoldDB" id="A0A081N103"/>
<dbReference type="RefSeq" id="WP_034843031.1">
    <property type="nucleotide sequence ID" value="NZ_JOKH01000011.1"/>
</dbReference>
<dbReference type="PANTHER" id="PTHR38767">
    <property type="entry name" value="DNA POLYMERASE III SUBUNIT CHI"/>
    <property type="match status" value="1"/>
</dbReference>
<gene>
    <name evidence="1" type="ORF">GZ78_28240</name>
</gene>
<dbReference type="OrthoDB" id="5297568at2"/>
<proteinExistence type="predicted"/>
<dbReference type="Pfam" id="PF04364">
    <property type="entry name" value="DNA_pol3_chi"/>
    <property type="match status" value="1"/>
</dbReference>
<dbReference type="GO" id="GO:0006260">
    <property type="term" value="P:DNA replication"/>
    <property type="evidence" value="ECO:0007669"/>
    <property type="project" value="InterPro"/>
</dbReference>
<accession>A0A081N103</accession>
<comment type="caution">
    <text evidence="1">The sequence shown here is derived from an EMBL/GenBank/DDBJ whole genome shotgun (WGS) entry which is preliminary data.</text>
</comment>
<protein>
    <recommendedName>
        <fullName evidence="3">DNA polymerase III subunit chi</fullName>
    </recommendedName>
</protein>
<organism evidence="1 2">
    <name type="scientific">Endozoicomonas numazuensis</name>
    <dbReference type="NCBI Taxonomy" id="1137799"/>
    <lineage>
        <taxon>Bacteria</taxon>
        <taxon>Pseudomonadati</taxon>
        <taxon>Pseudomonadota</taxon>
        <taxon>Gammaproteobacteria</taxon>
        <taxon>Oceanospirillales</taxon>
        <taxon>Endozoicomonadaceae</taxon>
        <taxon>Endozoicomonas</taxon>
    </lineage>
</organism>
<dbReference type="EMBL" id="JOKH01000011">
    <property type="protein sequence ID" value="KEQ12126.1"/>
    <property type="molecule type" value="Genomic_DNA"/>
</dbReference>
<dbReference type="Proteomes" id="UP000028073">
    <property type="component" value="Unassembled WGS sequence"/>
</dbReference>
<dbReference type="InterPro" id="IPR007459">
    <property type="entry name" value="DNA_pol3_chi"/>
</dbReference>
<sequence>MSRVTFYLLQQQSAQAVKQFACRLTDKAWRNGMPVHIHTDNDIQCETLDRLLWEWREDSFLPHQIITSKTSGAPVTLGIEKPESLHDNTLLINLSSRIPDFYKHFVRTCEIVDQSPGPVEVLRDKFRAYIADGIQPETHRIQIAG</sequence>
<dbReference type="GO" id="GO:0003677">
    <property type="term" value="F:DNA binding"/>
    <property type="evidence" value="ECO:0007669"/>
    <property type="project" value="InterPro"/>
</dbReference>
<name>A0A081N103_9GAMM</name>
<dbReference type="eggNOG" id="COG2927">
    <property type="taxonomic scope" value="Bacteria"/>
</dbReference>
<dbReference type="STRING" id="1137799.GZ78_28240"/>
<dbReference type="GO" id="GO:0032298">
    <property type="term" value="P:positive regulation of DNA-templated DNA replication initiation"/>
    <property type="evidence" value="ECO:0007669"/>
    <property type="project" value="TreeGrafter"/>
</dbReference>
<dbReference type="PANTHER" id="PTHR38767:SF1">
    <property type="entry name" value="DNA POLYMERASE III SUBUNIT CHI"/>
    <property type="match status" value="1"/>
</dbReference>
<evidence type="ECO:0000313" key="2">
    <source>
        <dbReference type="Proteomes" id="UP000028073"/>
    </source>
</evidence>